<reference evidence="2 3" key="1">
    <citation type="submission" date="2016-10" db="EMBL/GenBank/DDBJ databases">
        <authorList>
            <person name="de Groot N.N."/>
        </authorList>
    </citation>
    <scope>NUCLEOTIDE SEQUENCE [LARGE SCALE GENOMIC DNA]</scope>
    <source>
        <strain evidence="2 3">SLAS-1</strain>
    </source>
</reference>
<feature type="transmembrane region" description="Helical" evidence="1">
    <location>
        <begin position="269"/>
        <end position="292"/>
    </location>
</feature>
<evidence type="ECO:0000313" key="2">
    <source>
        <dbReference type="EMBL" id="SDM14512.1"/>
    </source>
</evidence>
<accession>A0A1G9QU23</accession>
<keyword evidence="1" id="KW-0472">Membrane</keyword>
<evidence type="ECO:0000256" key="1">
    <source>
        <dbReference type="SAM" id="Phobius"/>
    </source>
</evidence>
<dbReference type="InterPro" id="IPR038728">
    <property type="entry name" value="YkvI-like"/>
</dbReference>
<dbReference type="Proteomes" id="UP000199476">
    <property type="component" value="Unassembled WGS sequence"/>
</dbReference>
<dbReference type="OrthoDB" id="4005at2"/>
<organism evidence="2 3">
    <name type="scientific">Halarsenatibacter silvermanii</name>
    <dbReference type="NCBI Taxonomy" id="321763"/>
    <lineage>
        <taxon>Bacteria</taxon>
        <taxon>Bacillati</taxon>
        <taxon>Bacillota</taxon>
        <taxon>Clostridia</taxon>
        <taxon>Halanaerobiales</taxon>
        <taxon>Halarsenatibacteraceae</taxon>
        <taxon>Halarsenatibacter</taxon>
    </lineage>
</organism>
<dbReference type="PANTHER" id="PTHR37814:SF1">
    <property type="entry name" value="MEMBRANE PROTEIN"/>
    <property type="match status" value="1"/>
</dbReference>
<dbReference type="PANTHER" id="PTHR37814">
    <property type="entry name" value="CONSERVED MEMBRANE PROTEIN"/>
    <property type="match status" value="1"/>
</dbReference>
<protein>
    <submittedName>
        <fullName evidence="2">Uncharacterized membrane protein YkvI</fullName>
    </submittedName>
</protein>
<feature type="transmembrane region" description="Helical" evidence="1">
    <location>
        <begin position="313"/>
        <end position="336"/>
    </location>
</feature>
<feature type="transmembrane region" description="Helical" evidence="1">
    <location>
        <begin position="223"/>
        <end position="247"/>
    </location>
</feature>
<sequence>MSFKRFSGIFGVASVWLTTHFGGGFASGRQIIDFYANHGWYAVFMPVIAMALQAWVMYYVWMYAGASRTFEYGSWARGFYKPWQKAAVPLFEISYVILLLVATSVAFATGGATVRDMLGTPYILNTILIAIAIFLLTIKGAKAIRGASSLIAVIVMTGLVVIYGTNVVVDFEEIMMVVGEGTTDTGLFPAAWSMLLYLGFQILCVGGYVAVAQPVKSRKDARLVAILAFLGNGLIITLTSLGIMTHYPDILPVEVPSIYVAAEGIGGSFAPWVVSLLILLGVFTTGVNLVYGGAKRIVAFWVSETAEIERRKMILSAGIYVILTWIIALAGLLPLIQVGYGYLGYVGLFLVALPAIAIGLKNSGNWNFDQDEDGTPTE</sequence>
<feature type="transmembrane region" description="Helical" evidence="1">
    <location>
        <begin position="189"/>
        <end position="211"/>
    </location>
</feature>
<dbReference type="AlphaFoldDB" id="A0A1G9QU23"/>
<feature type="transmembrane region" description="Helical" evidence="1">
    <location>
        <begin position="120"/>
        <end position="138"/>
    </location>
</feature>
<name>A0A1G9QU23_9FIRM</name>
<dbReference type="RefSeq" id="WP_089761097.1">
    <property type="nucleotide sequence ID" value="NZ_FNGO01000018.1"/>
</dbReference>
<keyword evidence="1" id="KW-0812">Transmembrane</keyword>
<dbReference type="STRING" id="321763.SAMN04488692_11828"/>
<dbReference type="EMBL" id="FNGO01000018">
    <property type="protein sequence ID" value="SDM14512.1"/>
    <property type="molecule type" value="Genomic_DNA"/>
</dbReference>
<gene>
    <name evidence="2" type="ORF">SAMN04488692_11828</name>
</gene>
<feature type="transmembrane region" description="Helical" evidence="1">
    <location>
        <begin position="86"/>
        <end position="108"/>
    </location>
</feature>
<evidence type="ECO:0000313" key="3">
    <source>
        <dbReference type="Proteomes" id="UP000199476"/>
    </source>
</evidence>
<proteinExistence type="predicted"/>
<feature type="transmembrane region" description="Helical" evidence="1">
    <location>
        <begin position="342"/>
        <end position="360"/>
    </location>
</feature>
<keyword evidence="3" id="KW-1185">Reference proteome</keyword>
<feature type="transmembrane region" description="Helical" evidence="1">
    <location>
        <begin position="38"/>
        <end position="65"/>
    </location>
</feature>
<feature type="transmembrane region" description="Helical" evidence="1">
    <location>
        <begin position="150"/>
        <end position="169"/>
    </location>
</feature>
<keyword evidence="1" id="KW-1133">Transmembrane helix</keyword>